<feature type="chain" id="PRO_5015634405" evidence="4">
    <location>
        <begin position="26"/>
        <end position="259"/>
    </location>
</feature>
<keyword evidence="7" id="KW-1185">Reference proteome</keyword>
<dbReference type="Gene3D" id="1.10.530.10">
    <property type="match status" value="1"/>
</dbReference>
<name>A0A2S9IXE9_9HYPH</name>
<evidence type="ECO:0000313" key="6">
    <source>
        <dbReference type="EMBL" id="PRD45203.1"/>
    </source>
</evidence>
<dbReference type="RefSeq" id="WP_105740458.1">
    <property type="nucleotide sequence ID" value="NZ_PVBR01000002.1"/>
</dbReference>
<dbReference type="AlphaFoldDB" id="A0A2S9IXE9"/>
<reference evidence="6 7" key="1">
    <citation type="submission" date="2018-02" db="EMBL/GenBank/DDBJ databases">
        <title>The draft genome of Phyllobacterium sp. 1N-3.</title>
        <authorList>
            <person name="Liu L."/>
            <person name="Li L."/>
            <person name="Zhang X."/>
            <person name="Wang T."/>
            <person name="Liang L."/>
        </authorList>
    </citation>
    <scope>NUCLEOTIDE SEQUENCE [LARGE SCALE GENOMIC DNA]</scope>
    <source>
        <strain evidence="6 7">1N-3</strain>
    </source>
</reference>
<dbReference type="Proteomes" id="UP000239434">
    <property type="component" value="Unassembled WGS sequence"/>
</dbReference>
<comment type="similarity">
    <text evidence="2">Belongs to the virb1 family.</text>
</comment>
<evidence type="ECO:0000256" key="2">
    <source>
        <dbReference type="ARBA" id="ARBA00009387"/>
    </source>
</evidence>
<dbReference type="Pfam" id="PF01464">
    <property type="entry name" value="SLT"/>
    <property type="match status" value="1"/>
</dbReference>
<gene>
    <name evidence="6" type="ORF">C5748_03010</name>
</gene>
<sequence length="259" mass="27594">MIRKFGFVCVLIGAMGTLGSSAAYSAPAIEKTSIAAIIKAKRQAAAEEAKAETGGKKHHTARKAAPASKKMVKATAKKKTQKATIKKKKKPHKVSAHKVSKKKASAHKVSRKKISKKQISKKHISKKAASARRTGGTPYAGIINRYASTYGVPASLAHAVVRHESGYRANARGAAGEIGLMQLKLATARGLGYTGSAKGLYDPATNVQYGMKYLSMAQKLSGGSTCGTILRYNAGHGAKRMNPISAQYCSRVKVYMRSF</sequence>
<feature type="region of interest" description="Disordered" evidence="3">
    <location>
        <begin position="48"/>
        <end position="133"/>
    </location>
</feature>
<dbReference type="InterPro" id="IPR023346">
    <property type="entry name" value="Lysozyme-like_dom_sf"/>
</dbReference>
<dbReference type="InterPro" id="IPR008258">
    <property type="entry name" value="Transglycosylase_SLT_dom_1"/>
</dbReference>
<dbReference type="PANTHER" id="PTHR37423:SF2">
    <property type="entry name" value="MEMBRANE-BOUND LYTIC MUREIN TRANSGLYCOSYLASE C"/>
    <property type="match status" value="1"/>
</dbReference>
<keyword evidence="4" id="KW-0732">Signal</keyword>
<dbReference type="PANTHER" id="PTHR37423">
    <property type="entry name" value="SOLUBLE LYTIC MUREIN TRANSGLYCOSYLASE-RELATED"/>
    <property type="match status" value="1"/>
</dbReference>
<evidence type="ECO:0000256" key="3">
    <source>
        <dbReference type="SAM" id="MobiDB-lite"/>
    </source>
</evidence>
<feature type="signal peptide" evidence="4">
    <location>
        <begin position="1"/>
        <end position="25"/>
    </location>
</feature>
<accession>A0A2S9IXE9</accession>
<dbReference type="EMBL" id="PVBR01000002">
    <property type="protein sequence ID" value="PRD45203.1"/>
    <property type="molecule type" value="Genomic_DNA"/>
</dbReference>
<dbReference type="SUPFAM" id="SSF53955">
    <property type="entry name" value="Lysozyme-like"/>
    <property type="match status" value="1"/>
</dbReference>
<feature type="compositionally biased region" description="Basic residues" evidence="3">
    <location>
        <begin position="70"/>
        <end position="130"/>
    </location>
</feature>
<comment type="similarity">
    <text evidence="1">Belongs to the transglycosylase Slt family.</text>
</comment>
<feature type="domain" description="Transglycosylase SLT" evidence="5">
    <location>
        <begin position="143"/>
        <end position="240"/>
    </location>
</feature>
<evidence type="ECO:0000256" key="1">
    <source>
        <dbReference type="ARBA" id="ARBA00007734"/>
    </source>
</evidence>
<evidence type="ECO:0000313" key="7">
    <source>
        <dbReference type="Proteomes" id="UP000239434"/>
    </source>
</evidence>
<comment type="caution">
    <text evidence="6">The sequence shown here is derived from an EMBL/GenBank/DDBJ whole genome shotgun (WGS) entry which is preliminary data.</text>
</comment>
<evidence type="ECO:0000259" key="5">
    <source>
        <dbReference type="Pfam" id="PF01464"/>
    </source>
</evidence>
<organism evidence="6 7">
    <name type="scientific">Phyllobacterium phragmitis</name>
    <dbReference type="NCBI Taxonomy" id="2670329"/>
    <lineage>
        <taxon>Bacteria</taxon>
        <taxon>Pseudomonadati</taxon>
        <taxon>Pseudomonadota</taxon>
        <taxon>Alphaproteobacteria</taxon>
        <taxon>Hyphomicrobiales</taxon>
        <taxon>Phyllobacteriaceae</taxon>
        <taxon>Phyllobacterium</taxon>
    </lineage>
</organism>
<proteinExistence type="inferred from homology"/>
<protein>
    <submittedName>
        <fullName evidence="6">Lytic transglycosylase</fullName>
    </submittedName>
</protein>
<evidence type="ECO:0000256" key="4">
    <source>
        <dbReference type="SAM" id="SignalP"/>
    </source>
</evidence>